<comment type="subcellular location">
    <subcellularLocation>
        <location evidence="3 15">Cytoplasm</location>
    </subcellularLocation>
</comment>
<comment type="similarity">
    <text evidence="6 15">In the C-terminal section; belongs to the PRA-PH family.</text>
</comment>
<dbReference type="HAMAP" id="MF_01019">
    <property type="entry name" value="HisIE"/>
    <property type="match status" value="1"/>
</dbReference>
<proteinExistence type="inferred from homology"/>
<dbReference type="GO" id="GO:0004635">
    <property type="term" value="F:phosphoribosyl-AMP cyclohydrolase activity"/>
    <property type="evidence" value="ECO:0007669"/>
    <property type="project" value="UniProtKB-UniRule"/>
</dbReference>
<evidence type="ECO:0000256" key="3">
    <source>
        <dbReference type="ARBA" id="ARBA00004496"/>
    </source>
</evidence>
<dbReference type="eggNOG" id="COG0140">
    <property type="taxonomic scope" value="Bacteria"/>
</dbReference>
<dbReference type="InterPro" id="IPR002496">
    <property type="entry name" value="PRib_AMP_CycHydrolase_dom"/>
</dbReference>
<evidence type="ECO:0000259" key="17">
    <source>
        <dbReference type="Pfam" id="PF01502"/>
    </source>
</evidence>
<dbReference type="Pfam" id="PF01503">
    <property type="entry name" value="PRA-PH"/>
    <property type="match status" value="1"/>
</dbReference>
<evidence type="ECO:0000256" key="2">
    <source>
        <dbReference type="ARBA" id="ARBA00001460"/>
    </source>
</evidence>
<evidence type="ECO:0000313" key="18">
    <source>
        <dbReference type="EMBL" id="ETD23322.1"/>
    </source>
</evidence>
<dbReference type="CDD" id="cd11534">
    <property type="entry name" value="NTP-PPase_HisIE_like"/>
    <property type="match status" value="1"/>
</dbReference>
<sequence>MPQNTKIQKILSLFSWDSSPLIPAIAQDSDTKEILMLAFMDKEALNLTLQSGQMHYFSRSKNRIWRKGEQSGHIQIVQKVLIDCDNDALVFIIKQKGAACHTGQKSCFFREIDFISTNQAKPPKSNLSYGIIDDLYHTLLERKSADPSTSYTASLYAKGVDTIAKKIIEEASEVALALKDFQSASPKKDCKKNTKEAKKSKKDSTDKSLQSHLIYECADLLYHSLVALAKHNIHPEQVKSELARRFGIGGLVEKASRSAKSSAKSKKSSTQKITKSKTPKAKSQAKSHKTTTKNKQKSKIKDK</sequence>
<dbReference type="Proteomes" id="UP000018731">
    <property type="component" value="Unassembled WGS sequence"/>
</dbReference>
<dbReference type="AlphaFoldDB" id="V8C8B5"/>
<dbReference type="RefSeq" id="WP_023927847.1">
    <property type="nucleotide sequence ID" value="NZ_KI669454.1"/>
</dbReference>
<accession>V8C8B5</accession>
<feature type="compositionally biased region" description="Basic residues" evidence="16">
    <location>
        <begin position="263"/>
        <end position="303"/>
    </location>
</feature>
<dbReference type="HAMAP" id="MF_01021">
    <property type="entry name" value="HisI"/>
    <property type="match status" value="1"/>
</dbReference>
<evidence type="ECO:0000256" key="14">
    <source>
        <dbReference type="ARBA" id="ARBA00023268"/>
    </source>
</evidence>
<dbReference type="InterPro" id="IPR026660">
    <property type="entry name" value="PRA-CH"/>
</dbReference>
<keyword evidence="11 15" id="KW-0378">Hydrolase</keyword>
<dbReference type="InterPro" id="IPR008179">
    <property type="entry name" value="HisE"/>
</dbReference>
<evidence type="ECO:0000256" key="15">
    <source>
        <dbReference type="HAMAP-Rule" id="MF_01019"/>
    </source>
</evidence>
<dbReference type="Gene3D" id="3.10.20.810">
    <property type="entry name" value="Phosphoribosyl-AMP cyclohydrolase"/>
    <property type="match status" value="1"/>
</dbReference>
<dbReference type="InterPro" id="IPR038019">
    <property type="entry name" value="PRib_AMP_CycHydrolase_sf"/>
</dbReference>
<dbReference type="NCBIfam" id="TIGR03188">
    <property type="entry name" value="histidine_hisI"/>
    <property type="match status" value="1"/>
</dbReference>
<evidence type="ECO:0000256" key="8">
    <source>
        <dbReference type="ARBA" id="ARBA00022490"/>
    </source>
</evidence>
<dbReference type="FunFam" id="3.10.20.810:FF:000001">
    <property type="entry name" value="Histidine biosynthesis bifunctional protein HisIE"/>
    <property type="match status" value="1"/>
</dbReference>
<feature type="region of interest" description="Disordered" evidence="16">
    <location>
        <begin position="254"/>
        <end position="303"/>
    </location>
</feature>
<comment type="similarity">
    <text evidence="7 15">In the N-terminal section; belongs to the PRA-CH family.</text>
</comment>
<dbReference type="EMBL" id="AZJI01000005">
    <property type="protein sequence ID" value="ETD23322.1"/>
    <property type="molecule type" value="Genomic_DNA"/>
</dbReference>
<evidence type="ECO:0000256" key="13">
    <source>
        <dbReference type="ARBA" id="ARBA00023102"/>
    </source>
</evidence>
<dbReference type="eggNOG" id="COG0139">
    <property type="taxonomic scope" value="Bacteria"/>
</dbReference>
<name>V8C8B5_9HELI</name>
<dbReference type="GO" id="GO:0000105">
    <property type="term" value="P:L-histidine biosynthetic process"/>
    <property type="evidence" value="ECO:0007669"/>
    <property type="project" value="UniProtKB-UniRule"/>
</dbReference>
<dbReference type="PANTHER" id="PTHR42945:SF1">
    <property type="entry name" value="HISTIDINE BIOSYNTHESIS BIFUNCTIONAL PROTEIN HIS7"/>
    <property type="match status" value="1"/>
</dbReference>
<feature type="region of interest" description="Phosphoribosyl-AMP cyclohydrolase" evidence="15">
    <location>
        <begin position="1"/>
        <end position="131"/>
    </location>
</feature>
<dbReference type="InterPro" id="IPR021130">
    <property type="entry name" value="PRib-ATP_PPHydrolase-like"/>
</dbReference>
<evidence type="ECO:0000256" key="7">
    <source>
        <dbReference type="ARBA" id="ARBA00008299"/>
    </source>
</evidence>
<dbReference type="PANTHER" id="PTHR42945">
    <property type="entry name" value="HISTIDINE BIOSYNTHESIS BIFUNCTIONAL PROTEIN"/>
    <property type="match status" value="1"/>
</dbReference>
<evidence type="ECO:0000256" key="9">
    <source>
        <dbReference type="ARBA" id="ARBA00022605"/>
    </source>
</evidence>
<feature type="domain" description="Phosphoribosyl-AMP cyclohydrolase" evidence="17">
    <location>
        <begin position="36"/>
        <end position="109"/>
    </location>
</feature>
<comment type="pathway">
    <text evidence="5 15">Amino-acid biosynthesis; L-histidine biosynthesis; L-histidine from 5-phospho-alpha-D-ribose 1-diphosphate: step 2/9.</text>
</comment>
<feature type="region of interest" description="Disordered" evidence="16">
    <location>
        <begin position="186"/>
        <end position="205"/>
    </location>
</feature>
<dbReference type="UniPathway" id="UPA00031">
    <property type="reaction ID" value="UER00007"/>
</dbReference>
<dbReference type="NCBIfam" id="NF000768">
    <property type="entry name" value="PRK00051.1"/>
    <property type="match status" value="1"/>
</dbReference>
<organism evidence="18 19">
    <name type="scientific">Helicobacter macacae MIT 99-5501</name>
    <dbReference type="NCBI Taxonomy" id="1357400"/>
    <lineage>
        <taxon>Bacteria</taxon>
        <taxon>Pseudomonadati</taxon>
        <taxon>Campylobacterota</taxon>
        <taxon>Epsilonproteobacteria</taxon>
        <taxon>Campylobacterales</taxon>
        <taxon>Helicobacteraceae</taxon>
        <taxon>Helicobacter</taxon>
    </lineage>
</organism>
<dbReference type="GO" id="GO:0005524">
    <property type="term" value="F:ATP binding"/>
    <property type="evidence" value="ECO:0007669"/>
    <property type="project" value="UniProtKB-KW"/>
</dbReference>
<evidence type="ECO:0000256" key="12">
    <source>
        <dbReference type="ARBA" id="ARBA00022840"/>
    </source>
</evidence>
<keyword evidence="10 15" id="KW-0547">Nucleotide-binding</keyword>
<dbReference type="SUPFAM" id="SSF141734">
    <property type="entry name" value="HisI-like"/>
    <property type="match status" value="1"/>
</dbReference>
<evidence type="ECO:0000256" key="16">
    <source>
        <dbReference type="SAM" id="MobiDB-lite"/>
    </source>
</evidence>
<dbReference type="NCBIfam" id="NF002747">
    <property type="entry name" value="PRK02759.1"/>
    <property type="match status" value="1"/>
</dbReference>
<dbReference type="PATRIC" id="fig|1357400.3.peg.1521"/>
<evidence type="ECO:0000256" key="5">
    <source>
        <dbReference type="ARBA" id="ARBA00005204"/>
    </source>
</evidence>
<keyword evidence="9 15" id="KW-0028">Amino-acid biosynthesis</keyword>
<dbReference type="HOGENOM" id="CLU_048577_3_2_7"/>
<dbReference type="Pfam" id="PF01502">
    <property type="entry name" value="PRA-CH"/>
    <property type="match status" value="1"/>
</dbReference>
<dbReference type="Gene3D" id="1.10.287.1080">
    <property type="entry name" value="MazG-like"/>
    <property type="match status" value="1"/>
</dbReference>
<reference evidence="18 19" key="1">
    <citation type="journal article" date="2014" name="Genome Announc.">
        <title>Draft genome sequences of six enterohepatic helicobacter species isolated from humans and one from rhesus macaques.</title>
        <authorList>
            <person name="Shen Z."/>
            <person name="Sheh A."/>
            <person name="Young S.K."/>
            <person name="Abouelliel A."/>
            <person name="Ward D.V."/>
            <person name="Earl A.M."/>
            <person name="Fox J.G."/>
        </authorList>
    </citation>
    <scope>NUCLEOTIDE SEQUENCE [LARGE SCALE GENOMIC DNA]</scope>
    <source>
        <strain evidence="18 19">MIT 99-5501</strain>
    </source>
</reference>
<dbReference type="EC" id="3.5.4.19" evidence="15"/>
<dbReference type="NCBIfam" id="NF001611">
    <property type="entry name" value="PRK00400.1-3"/>
    <property type="match status" value="1"/>
</dbReference>
<dbReference type="OrthoDB" id="9795769at2"/>
<evidence type="ECO:0000256" key="4">
    <source>
        <dbReference type="ARBA" id="ARBA00005169"/>
    </source>
</evidence>
<dbReference type="GO" id="GO:0005737">
    <property type="term" value="C:cytoplasm"/>
    <property type="evidence" value="ECO:0007669"/>
    <property type="project" value="UniProtKB-SubCell"/>
</dbReference>
<evidence type="ECO:0000256" key="11">
    <source>
        <dbReference type="ARBA" id="ARBA00022801"/>
    </source>
</evidence>
<dbReference type="STRING" id="1357400.HMPREF2086_01121"/>
<feature type="region of interest" description="Phosphoribosyl-ATP pyrophosphohydrolase" evidence="15">
    <location>
        <begin position="132"/>
        <end position="303"/>
    </location>
</feature>
<keyword evidence="13 15" id="KW-0368">Histidine biosynthesis</keyword>
<comment type="caution">
    <text evidence="18">The sequence shown here is derived from an EMBL/GenBank/DDBJ whole genome shotgun (WGS) entry which is preliminary data.</text>
</comment>
<protein>
    <recommendedName>
        <fullName evidence="15">Histidine biosynthesis bifunctional protein HisIE</fullName>
    </recommendedName>
    <domain>
        <recommendedName>
            <fullName evidence="15">Phosphoribosyl-AMP cyclohydrolase</fullName>
            <shortName evidence="15">PRA-CH</shortName>
            <ecNumber evidence="15">3.5.4.19</ecNumber>
        </recommendedName>
    </domain>
    <domain>
        <recommendedName>
            <fullName evidence="15">Phosphoribosyl-ATP pyrophosphatase</fullName>
            <shortName evidence="15">PRA-PH</shortName>
            <ecNumber evidence="15">3.6.1.31</ecNumber>
        </recommendedName>
    </domain>
</protein>
<dbReference type="EC" id="3.6.1.31" evidence="15"/>
<keyword evidence="12 15" id="KW-0067">ATP-binding</keyword>
<evidence type="ECO:0000313" key="19">
    <source>
        <dbReference type="Proteomes" id="UP000018731"/>
    </source>
</evidence>
<keyword evidence="19" id="KW-1185">Reference proteome</keyword>
<dbReference type="GO" id="GO:0004636">
    <property type="term" value="F:phosphoribosyl-ATP diphosphatase activity"/>
    <property type="evidence" value="ECO:0007669"/>
    <property type="project" value="UniProtKB-UniRule"/>
</dbReference>
<keyword evidence="14 15" id="KW-0511">Multifunctional enzyme</keyword>
<evidence type="ECO:0000256" key="1">
    <source>
        <dbReference type="ARBA" id="ARBA00000024"/>
    </source>
</evidence>
<comment type="catalytic activity">
    <reaction evidence="1 15">
        <text>1-(5-phospho-beta-D-ribosyl)-5'-AMP + H2O = 1-(5-phospho-beta-D-ribosyl)-5-[(5-phospho-beta-D-ribosylamino)methylideneamino]imidazole-4-carboxamide</text>
        <dbReference type="Rhea" id="RHEA:20049"/>
        <dbReference type="ChEBI" id="CHEBI:15377"/>
        <dbReference type="ChEBI" id="CHEBI:58435"/>
        <dbReference type="ChEBI" id="CHEBI:59457"/>
        <dbReference type="EC" id="3.5.4.19"/>
    </reaction>
</comment>
<evidence type="ECO:0000256" key="10">
    <source>
        <dbReference type="ARBA" id="ARBA00022741"/>
    </source>
</evidence>
<dbReference type="HAMAP" id="MF_01020">
    <property type="entry name" value="HisE"/>
    <property type="match status" value="1"/>
</dbReference>
<comment type="catalytic activity">
    <reaction evidence="2 15">
        <text>1-(5-phospho-beta-D-ribosyl)-ATP + H2O = 1-(5-phospho-beta-D-ribosyl)-5'-AMP + diphosphate + H(+)</text>
        <dbReference type="Rhea" id="RHEA:22828"/>
        <dbReference type="ChEBI" id="CHEBI:15377"/>
        <dbReference type="ChEBI" id="CHEBI:15378"/>
        <dbReference type="ChEBI" id="CHEBI:33019"/>
        <dbReference type="ChEBI" id="CHEBI:59457"/>
        <dbReference type="ChEBI" id="CHEBI:73183"/>
        <dbReference type="EC" id="3.6.1.31"/>
    </reaction>
</comment>
<evidence type="ECO:0000256" key="6">
    <source>
        <dbReference type="ARBA" id="ARBA00007731"/>
    </source>
</evidence>
<gene>
    <name evidence="15" type="primary">hisI</name>
    <name evidence="15" type="synonym">hisIE</name>
    <name evidence="18" type="ORF">HMPREF2086_01121</name>
</gene>
<dbReference type="SUPFAM" id="SSF101386">
    <property type="entry name" value="all-alpha NTP pyrophosphatases"/>
    <property type="match status" value="1"/>
</dbReference>
<comment type="pathway">
    <text evidence="4 15">Amino-acid biosynthesis; L-histidine biosynthesis; L-histidine from 5-phospho-alpha-D-ribose 1-diphosphate: step 3/9.</text>
</comment>
<dbReference type="InterPro" id="IPR023019">
    <property type="entry name" value="His_synth_HisIE"/>
</dbReference>
<keyword evidence="8 15" id="KW-0963">Cytoplasm</keyword>